<proteinExistence type="predicted"/>
<dbReference type="CDD" id="cd00198">
    <property type="entry name" value="vWFA"/>
    <property type="match status" value="1"/>
</dbReference>
<keyword evidence="4" id="KW-1185">Reference proteome</keyword>
<sequence length="412" mass="45815">MTSRFGRRVQPQQALRQRGAISLTFVMLLPVLLAVISVAIFFSMYTLAVVRAGQASDAASVACAYQQPGSNSVIQRYLDYYRPVFVPDAFLASHQLDAQQGCQISAQYSFEPLMPEVLPTVAQGKTQVHVNSVSTSRLLTSVASKSTDFSLVLDISGSMVEELPELKQIITHVIEDIDPLNNKVRFSIVPFQTGVTVKNAPWYPVSNRKAKCVDGLSYTAGRWGQEVMDPEQTVDDLNLPASRLTMKEVTPGPWLDRCSETATILPLTDDFSQLKSYVSKLETSGSNTASYQGLIWGIRTLTEQWQQEWLVSNLQPVQSVQRLVLFTDGKDLPKSDYFNELIEAGLCQVIRQDHGIEMSFIGFGVTDSRLEQFRRCAGSGDVVYDAQDIADLEDYFRTALDVESQTRIVLGK</sequence>
<evidence type="ECO:0000313" key="3">
    <source>
        <dbReference type="EMBL" id="RWX55787.1"/>
    </source>
</evidence>
<organism evidence="3 4">
    <name type="scientific">Photobacterium chitinilyticum</name>
    <dbReference type="NCBI Taxonomy" id="2485123"/>
    <lineage>
        <taxon>Bacteria</taxon>
        <taxon>Pseudomonadati</taxon>
        <taxon>Pseudomonadota</taxon>
        <taxon>Gammaproteobacteria</taxon>
        <taxon>Vibrionales</taxon>
        <taxon>Vibrionaceae</taxon>
        <taxon>Photobacterium</taxon>
    </lineage>
</organism>
<dbReference type="PROSITE" id="PS50234">
    <property type="entry name" value="VWFA"/>
    <property type="match status" value="1"/>
</dbReference>
<keyword evidence="1" id="KW-1133">Transmembrane helix</keyword>
<comment type="caution">
    <text evidence="3">The sequence shown here is derived from an EMBL/GenBank/DDBJ whole genome shotgun (WGS) entry which is preliminary data.</text>
</comment>
<dbReference type="SUPFAM" id="SSF53300">
    <property type="entry name" value="vWA-like"/>
    <property type="match status" value="1"/>
</dbReference>
<name>A0A3S3UMF3_9GAMM</name>
<dbReference type="InterPro" id="IPR002035">
    <property type="entry name" value="VWF_A"/>
</dbReference>
<dbReference type="EMBL" id="RJLM01000003">
    <property type="protein sequence ID" value="RWX55787.1"/>
    <property type="molecule type" value="Genomic_DNA"/>
</dbReference>
<dbReference type="InterPro" id="IPR036465">
    <property type="entry name" value="vWFA_dom_sf"/>
</dbReference>
<protein>
    <recommendedName>
        <fullName evidence="2">VWFA domain-containing protein</fullName>
    </recommendedName>
</protein>
<reference evidence="3 4" key="1">
    <citation type="submission" date="2018-11" db="EMBL/GenBank/DDBJ databases">
        <title>Photobacterium sp. BEI247 sp. nov., a marine bacterium isolated from Yongle Blue Hole in the South China Sea.</title>
        <authorList>
            <person name="Wang X."/>
        </authorList>
    </citation>
    <scope>NUCLEOTIDE SEQUENCE [LARGE SCALE GENOMIC DNA]</scope>
    <source>
        <strain evidence="4">BEI247</strain>
    </source>
</reference>
<dbReference type="Gene3D" id="3.40.50.410">
    <property type="entry name" value="von Willebrand factor, type A domain"/>
    <property type="match status" value="2"/>
</dbReference>
<gene>
    <name evidence="3" type="ORF">EDI28_10665</name>
</gene>
<dbReference type="Proteomes" id="UP000287563">
    <property type="component" value="Unassembled WGS sequence"/>
</dbReference>
<dbReference type="AlphaFoldDB" id="A0A3S3UMF3"/>
<evidence type="ECO:0000313" key="4">
    <source>
        <dbReference type="Proteomes" id="UP000287563"/>
    </source>
</evidence>
<dbReference type="OrthoDB" id="5810819at2"/>
<keyword evidence="1" id="KW-0472">Membrane</keyword>
<dbReference type="RefSeq" id="WP_128783810.1">
    <property type="nucleotide sequence ID" value="NZ_RJLM01000003.1"/>
</dbReference>
<keyword evidence="1" id="KW-0812">Transmembrane</keyword>
<feature type="transmembrane region" description="Helical" evidence="1">
    <location>
        <begin position="21"/>
        <end position="45"/>
    </location>
</feature>
<feature type="domain" description="VWFA" evidence="2">
    <location>
        <begin position="148"/>
        <end position="400"/>
    </location>
</feature>
<evidence type="ECO:0000259" key="2">
    <source>
        <dbReference type="PROSITE" id="PS50234"/>
    </source>
</evidence>
<accession>A0A3S3UMF3</accession>
<evidence type="ECO:0000256" key="1">
    <source>
        <dbReference type="SAM" id="Phobius"/>
    </source>
</evidence>